<organism evidence="1">
    <name type="scientific">mine drainage metagenome</name>
    <dbReference type="NCBI Taxonomy" id="410659"/>
    <lineage>
        <taxon>unclassified sequences</taxon>
        <taxon>metagenomes</taxon>
        <taxon>ecological metagenomes</taxon>
    </lineage>
</organism>
<accession>A0A1J5R993</accession>
<gene>
    <name evidence="1" type="ORF">GALL_254210</name>
</gene>
<evidence type="ECO:0000313" key="1">
    <source>
        <dbReference type="EMBL" id="OIQ92598.1"/>
    </source>
</evidence>
<name>A0A1J5R993_9ZZZZ</name>
<proteinExistence type="predicted"/>
<dbReference type="EMBL" id="MLJW01000227">
    <property type="protein sequence ID" value="OIQ92598.1"/>
    <property type="molecule type" value="Genomic_DNA"/>
</dbReference>
<protein>
    <submittedName>
        <fullName evidence="1">Uncharacterized protein</fullName>
    </submittedName>
</protein>
<sequence length="51" mass="5894">MVSFKPAPTVIENNSPGIFSDVPYILKFRNKISGKQFFDLHILMKSFNFQT</sequence>
<dbReference type="AlphaFoldDB" id="A0A1J5R993"/>
<comment type="caution">
    <text evidence="1">The sequence shown here is derived from an EMBL/GenBank/DDBJ whole genome shotgun (WGS) entry which is preliminary data.</text>
</comment>
<reference evidence="1" key="1">
    <citation type="submission" date="2016-10" db="EMBL/GenBank/DDBJ databases">
        <title>Sequence of Gallionella enrichment culture.</title>
        <authorList>
            <person name="Poehlein A."/>
            <person name="Muehling M."/>
            <person name="Daniel R."/>
        </authorList>
    </citation>
    <scope>NUCLEOTIDE SEQUENCE</scope>
</reference>